<sequence length="64" mass="7356">MMMNTKSASSTSLLLSFQRDKLAIDTLLRYLHKYQLPGQSCPVQKIKWDREGIVENTTIRGQTL</sequence>
<evidence type="ECO:0000313" key="1">
    <source>
        <dbReference type="EMBL" id="KAF5189776.1"/>
    </source>
</evidence>
<organism evidence="1 2">
    <name type="scientific">Thalictrum thalictroides</name>
    <name type="common">Rue-anemone</name>
    <name type="synonym">Anemone thalictroides</name>
    <dbReference type="NCBI Taxonomy" id="46969"/>
    <lineage>
        <taxon>Eukaryota</taxon>
        <taxon>Viridiplantae</taxon>
        <taxon>Streptophyta</taxon>
        <taxon>Embryophyta</taxon>
        <taxon>Tracheophyta</taxon>
        <taxon>Spermatophyta</taxon>
        <taxon>Magnoliopsida</taxon>
        <taxon>Ranunculales</taxon>
        <taxon>Ranunculaceae</taxon>
        <taxon>Thalictroideae</taxon>
        <taxon>Thalictrum</taxon>
    </lineage>
</organism>
<evidence type="ECO:0000313" key="2">
    <source>
        <dbReference type="Proteomes" id="UP000554482"/>
    </source>
</evidence>
<dbReference type="EMBL" id="JABWDY010025020">
    <property type="protein sequence ID" value="KAF5189776.1"/>
    <property type="molecule type" value="Genomic_DNA"/>
</dbReference>
<keyword evidence="2" id="KW-1185">Reference proteome</keyword>
<name>A0A7J6VXB5_THATH</name>
<protein>
    <submittedName>
        <fullName evidence="1">Uncharacterized protein</fullName>
    </submittedName>
</protein>
<dbReference type="AlphaFoldDB" id="A0A7J6VXB5"/>
<proteinExistence type="predicted"/>
<accession>A0A7J6VXB5</accession>
<comment type="caution">
    <text evidence="1">The sequence shown here is derived from an EMBL/GenBank/DDBJ whole genome shotgun (WGS) entry which is preliminary data.</text>
</comment>
<gene>
    <name evidence="1" type="ORF">FRX31_020634</name>
</gene>
<reference evidence="1 2" key="1">
    <citation type="submission" date="2020-06" db="EMBL/GenBank/DDBJ databases">
        <title>Transcriptomic and genomic resources for Thalictrum thalictroides and T. hernandezii: Facilitating candidate gene discovery in an emerging model plant lineage.</title>
        <authorList>
            <person name="Arias T."/>
            <person name="Riano-Pachon D.M."/>
            <person name="Di Stilio V.S."/>
        </authorList>
    </citation>
    <scope>NUCLEOTIDE SEQUENCE [LARGE SCALE GENOMIC DNA]</scope>
    <source>
        <strain evidence="2">cv. WT478/WT964</strain>
        <tissue evidence="1">Leaves</tissue>
    </source>
</reference>
<dbReference type="Proteomes" id="UP000554482">
    <property type="component" value="Unassembled WGS sequence"/>
</dbReference>